<sequence>MPFSTLPNELVSQILSHASPSGTRYNCLFVNRRFYSLMLPIIYRDLQIPFIHHNRLVTLIRTVRRNAFLGEYTKTLCLGEDPFDNKRSVERIIGSNDINKLFPSLQKIELFAMTFERAMLYRFWAYCARAKGLEEVVLHYPDLVPLVQPIKGLKRLTWSFTGCEISPVLMLPEGYDETKWILRKWLQSLGSCTPGLEKLVVGCVGREGSWGISDRIGLEVEQVNRGQVELVRLENLREFEWREGEGISPAKVWLDVPELVLEMHKDQLEKVRWEVALHKDDIYSAGSTGSVLWDGMKGAKGVKKLELRVCPASPIPASQPGVVDTQAVWNTSNAILVVSENFLGGTRDWDPSGLEGLKIRFSMITGSPLLENEFLKSLEKAKYLKSFEMTFGIPTFVDAAVPASSEDIGKKDFHYWYYDVEAMTGIIQNLPTSLEKLFLNFDGKHDIHDKYRQYEFGPMEDTVDKWDEDGSIRSQIKGIVSQRRSIPKKLLYDRMPNLRKVYIGGYDILDSTGGAEAGIAKLSLVN</sequence>
<protein>
    <recommendedName>
        <fullName evidence="1">F-box domain-containing protein</fullName>
    </recommendedName>
</protein>
<dbReference type="InterPro" id="IPR001810">
    <property type="entry name" value="F-box_dom"/>
</dbReference>
<evidence type="ECO:0000313" key="3">
    <source>
        <dbReference type="Proteomes" id="UP001370758"/>
    </source>
</evidence>
<dbReference type="CDD" id="cd22143">
    <property type="entry name" value="F-box_ScMDM30-like"/>
    <property type="match status" value="1"/>
</dbReference>
<accession>A0AAV9WID1</accession>
<evidence type="ECO:0000259" key="1">
    <source>
        <dbReference type="PROSITE" id="PS50181"/>
    </source>
</evidence>
<comment type="caution">
    <text evidence="2">The sequence shown here is derived from an EMBL/GenBank/DDBJ whole genome shotgun (WGS) entry which is preliminary data.</text>
</comment>
<dbReference type="AlphaFoldDB" id="A0AAV9WID1"/>
<dbReference type="EMBL" id="JAVHJL010000003">
    <property type="protein sequence ID" value="KAK6507894.1"/>
    <property type="molecule type" value="Genomic_DNA"/>
</dbReference>
<proteinExistence type="predicted"/>
<organism evidence="2 3">
    <name type="scientific">Arthrobotrys musiformis</name>
    <dbReference type="NCBI Taxonomy" id="47236"/>
    <lineage>
        <taxon>Eukaryota</taxon>
        <taxon>Fungi</taxon>
        <taxon>Dikarya</taxon>
        <taxon>Ascomycota</taxon>
        <taxon>Pezizomycotina</taxon>
        <taxon>Orbiliomycetes</taxon>
        <taxon>Orbiliales</taxon>
        <taxon>Orbiliaceae</taxon>
        <taxon>Arthrobotrys</taxon>
    </lineage>
</organism>
<name>A0AAV9WID1_9PEZI</name>
<keyword evidence="3" id="KW-1185">Reference proteome</keyword>
<evidence type="ECO:0000313" key="2">
    <source>
        <dbReference type="EMBL" id="KAK6507894.1"/>
    </source>
</evidence>
<dbReference type="PROSITE" id="PS50181">
    <property type="entry name" value="FBOX"/>
    <property type="match status" value="1"/>
</dbReference>
<dbReference type="Proteomes" id="UP001370758">
    <property type="component" value="Unassembled WGS sequence"/>
</dbReference>
<feature type="domain" description="F-box" evidence="1">
    <location>
        <begin position="1"/>
        <end position="46"/>
    </location>
</feature>
<gene>
    <name evidence="2" type="ORF">TWF481_006315</name>
</gene>
<reference evidence="2 3" key="1">
    <citation type="submission" date="2023-08" db="EMBL/GenBank/DDBJ databases">
        <authorList>
            <person name="Palmer J.M."/>
        </authorList>
    </citation>
    <scope>NUCLEOTIDE SEQUENCE [LARGE SCALE GENOMIC DNA]</scope>
    <source>
        <strain evidence="2 3">TWF481</strain>
    </source>
</reference>